<feature type="domain" description="TIR" evidence="2">
    <location>
        <begin position="16"/>
        <end position="110"/>
    </location>
</feature>
<sequence>MNGPGGWDKEPARPYFFLSYAHAPRPTGRAPDPNHWVAKLYDDLVEAITMITDVPDGAPVGFMDQSMHQGQLWAERLAKELATCRVFVPLYSPRYFKSHACGQEWHAFSQRPVYRRRHEGEETSGIVPGLWIATKHYTLPRCASDLQFNHGSFGPDYAAEGLYALIKLSDYRAQYERAVHRLAERIVEVAEQTVIPVGPPLDFESLPSAFGTPEPTGALHISVYSCRRGELPAGRGEECYGDVRTDWQPYRPDSRRPLAEDAAEVARNMGFRPTVHEFETEATAMLGTADPAAPGVLLVDRWALHDSPRREDLRRVDRRNPDWLTALEPWNTADDECADEDGELGRLSEDVLRNAHGGLRPSLRGGNPSAPATLQEFRGAMERAVMRASDGFERRHEPKTHVPEARRSVQQADFESGRRPRLAPLHMPGDDENGGGTARATPGGGLL</sequence>
<evidence type="ECO:0000256" key="1">
    <source>
        <dbReference type="SAM" id="MobiDB-lite"/>
    </source>
</evidence>
<keyword evidence="4" id="KW-1185">Reference proteome</keyword>
<dbReference type="Proteomes" id="UP001596435">
    <property type="component" value="Unassembled WGS sequence"/>
</dbReference>
<dbReference type="Pfam" id="PF13676">
    <property type="entry name" value="TIR_2"/>
    <property type="match status" value="1"/>
</dbReference>
<gene>
    <name evidence="3" type="ORF">ACFQMG_00615</name>
</gene>
<reference evidence="4" key="1">
    <citation type="journal article" date="2019" name="Int. J. Syst. Evol. Microbiol.">
        <title>The Global Catalogue of Microorganisms (GCM) 10K type strain sequencing project: providing services to taxonomists for standard genome sequencing and annotation.</title>
        <authorList>
            <consortium name="The Broad Institute Genomics Platform"/>
            <consortium name="The Broad Institute Genome Sequencing Center for Infectious Disease"/>
            <person name="Wu L."/>
            <person name="Ma J."/>
        </authorList>
    </citation>
    <scope>NUCLEOTIDE SEQUENCE [LARGE SCALE GENOMIC DNA]</scope>
    <source>
        <strain evidence="4">CGMCC 1.12859</strain>
    </source>
</reference>
<name>A0ABW2FQB4_9ACTN</name>
<dbReference type="InterPro" id="IPR047603">
    <property type="entry name" value="FxsC_N"/>
</dbReference>
<accession>A0ABW2FQB4</accession>
<dbReference type="InterPro" id="IPR026367">
    <property type="entry name" value="FxsC_C"/>
</dbReference>
<comment type="caution">
    <text evidence="3">The sequence shown here is derived from an EMBL/GenBank/DDBJ whole genome shotgun (WGS) entry which is preliminary data.</text>
</comment>
<feature type="region of interest" description="Disordered" evidence="1">
    <location>
        <begin position="389"/>
        <end position="447"/>
    </location>
</feature>
<feature type="compositionally biased region" description="Basic and acidic residues" evidence="1">
    <location>
        <begin position="389"/>
        <end position="407"/>
    </location>
</feature>
<dbReference type="NCBIfam" id="TIGR04276">
    <property type="entry name" value="FxsC_Cterm"/>
    <property type="match status" value="1"/>
</dbReference>
<organism evidence="3 4">
    <name type="scientific">Kitasatospora paranensis</name>
    <dbReference type="NCBI Taxonomy" id="258053"/>
    <lineage>
        <taxon>Bacteria</taxon>
        <taxon>Bacillati</taxon>
        <taxon>Actinomycetota</taxon>
        <taxon>Actinomycetes</taxon>
        <taxon>Kitasatosporales</taxon>
        <taxon>Streptomycetaceae</taxon>
        <taxon>Kitasatospora</taxon>
    </lineage>
</organism>
<dbReference type="Gene3D" id="3.40.50.10140">
    <property type="entry name" value="Toll/interleukin-1 receptor homology (TIR) domain"/>
    <property type="match status" value="1"/>
</dbReference>
<dbReference type="NCBIfam" id="NF040588">
    <property type="entry name" value="FxsC_Nterm"/>
    <property type="match status" value="1"/>
</dbReference>
<dbReference type="InterPro" id="IPR000157">
    <property type="entry name" value="TIR_dom"/>
</dbReference>
<dbReference type="SUPFAM" id="SSF52200">
    <property type="entry name" value="Toll/Interleukin receptor TIR domain"/>
    <property type="match status" value="1"/>
</dbReference>
<dbReference type="RefSeq" id="WP_380230214.1">
    <property type="nucleotide sequence ID" value="NZ_JBHSVH010000002.1"/>
</dbReference>
<dbReference type="InterPro" id="IPR035897">
    <property type="entry name" value="Toll_tir_struct_dom_sf"/>
</dbReference>
<evidence type="ECO:0000313" key="4">
    <source>
        <dbReference type="Proteomes" id="UP001596435"/>
    </source>
</evidence>
<protein>
    <submittedName>
        <fullName evidence="3">TIR-like protein FxsC</fullName>
    </submittedName>
</protein>
<feature type="compositionally biased region" description="Gly residues" evidence="1">
    <location>
        <begin position="434"/>
        <end position="447"/>
    </location>
</feature>
<dbReference type="EMBL" id="JBHTAJ010000001">
    <property type="protein sequence ID" value="MFC7178061.1"/>
    <property type="molecule type" value="Genomic_DNA"/>
</dbReference>
<evidence type="ECO:0000313" key="3">
    <source>
        <dbReference type="EMBL" id="MFC7178061.1"/>
    </source>
</evidence>
<evidence type="ECO:0000259" key="2">
    <source>
        <dbReference type="Pfam" id="PF13676"/>
    </source>
</evidence>
<proteinExistence type="predicted"/>